<evidence type="ECO:0000256" key="6">
    <source>
        <dbReference type="ARBA" id="ARBA00034110"/>
    </source>
</evidence>
<keyword evidence="3" id="KW-0802">TPR repeat</keyword>
<dbReference type="Gene3D" id="1.25.40.20">
    <property type="entry name" value="Ankyrin repeat-containing domain"/>
    <property type="match status" value="3"/>
</dbReference>
<feature type="region of interest" description="Disordered" evidence="9">
    <location>
        <begin position="276"/>
        <end position="325"/>
    </location>
</feature>
<feature type="repeat" description="ANK" evidence="8">
    <location>
        <begin position="1221"/>
        <end position="1253"/>
    </location>
</feature>
<feature type="compositionally biased region" description="Low complexity" evidence="9">
    <location>
        <begin position="292"/>
        <end position="314"/>
    </location>
</feature>
<dbReference type="Gene3D" id="1.25.40.10">
    <property type="entry name" value="Tetratricopeptide repeat domain"/>
    <property type="match status" value="1"/>
</dbReference>
<dbReference type="Pfam" id="PF12796">
    <property type="entry name" value="Ank_2"/>
    <property type="match status" value="3"/>
</dbReference>
<feature type="repeat" description="ANK" evidence="8">
    <location>
        <begin position="953"/>
        <end position="985"/>
    </location>
</feature>
<evidence type="ECO:0000256" key="5">
    <source>
        <dbReference type="ARBA" id="ARBA00023043"/>
    </source>
</evidence>
<evidence type="ECO:0000256" key="3">
    <source>
        <dbReference type="ARBA" id="ARBA00022803"/>
    </source>
</evidence>
<comment type="similarity">
    <text evidence="7">Belongs to the TANC family.</text>
</comment>
<sequence>MPFDKGKKRKLVDQCGHERCYSCLFKSDQCPICALQAPPKKIQHSSSRASLSSNVALGGRPKLITNGTFSSYLRGTGDPGLPPERPGSRSSLTRSLSPRRQAIIPLSQSTLCSIAQKHIYQSVVDAEDDTLSTLKSPGLNNVYYVPKTPIGFVKTNGNPISNSESLRAAHDSAKLPPKSLGGTPTNSRKKGIPPIFRTPKMSPRSRRSTPRPNTVNIDCHFQLTDEEDTVISSKSSSDPTQEKSSEKKQICSEEIQTKKGDLYMRLGLLLGDGAKTKTNAAPVKSSEDARTASSHTSYSSLSASSEHNASVSNNTSPVSTLTGSSEAELVGRDASLESMNSLASGAPVIGSNPSDLSLTTPRRHSVTTSQPGQVEELSLFGRRRSSIRRSARAVHIKGPVDPKVRFANYRTGQINLRPLFFEVPQQDPDPLFIGRSWIFREMESTLASESPSNRGIVLNGNIGSGKTAVVLQIVDYSCFGRKREEGIYQDIYSRTNSVYGQVGIMPEGVRDLSARLVAYHFCQSDNSLTCHVPDFVHSISAQLCQAPQLQCYRDLLISEPNIQSILSLNSCISDPSNAFTKGVLEPLNSLRRLGKLSGESMVIVIDGLCEAEYHRPDNGDTLGTFLAKHAVQMPAFLKVIVTVRTQLQEITRLLPFQRLSLDPDTTNTVANPILRDLADFVTFRCAHSPTIQSNITVPQGKLDGGSCLHRFTQHVIELSKGSMLFLKLLLDLVERGHLVMKSGSFKVLPQNLNEIFLLLFNLKFSSVRSFEKIQPILNICLAALNPLTLTEIYHSVNSGLLYKFLSWDEFLSRFKILNSFLIKRIDETYMFFHPALREWLSRRSEGENSKFLCDPRQGHACIALRMCRLEWPIDPESSLELGHHILKAHVYKNIGRSLPVSSRDLQALWVAQSCHNVSESLTHIRNLYSPNTKVSRLLLLAGASPDYPTDQLHNSPVLGICAYEGQAEMVGLLVEFGADVNLTNTEGVSPLSLAAERGHCDIVRLLVQAGADIAMKDNRKEGSLTAAAKSGHLNVVAYLLSCDWPHPQDILIEQANQALVAAAGQGHLNVLEFLLDMAEINVDSEDCSTGETALTVASSTGQTDIVSFLIQFGAMTTKPNSRGCSPITCAVRQGHYEVAKLLLGQGVSSETPDSAGRTPLMIASAEGHLGVMELVYSRGASLSKIDREGLTAISWACLRGHIHAVQYLADCGADLNHADKSGRTPLDLAAYQGDPIVVQFLLDRGAIVEHVDINGMRPLDRAISARNAAAVQCFLRRGAKLGPATWAMAAGKSNIMVMLLNKLQEDGVTLCRKGRLKEAAHRFSYALRKLPTYDQGEHTSTFEQLKLHLILNLSRCKRKMNEIDEAIELADKAIEIQKNSYEAYYARARANREARRLEEAVADVMEAIRLVSPQNPTNKDVRRVLLKIRDELLTELETSHLDQSVIMEAERLHVAKSDLKQLKQLAASVDALSEADMPMTSSILSESGYSSNI</sequence>
<evidence type="ECO:0000256" key="1">
    <source>
        <dbReference type="ARBA" id="ARBA00022553"/>
    </source>
</evidence>
<keyword evidence="2" id="KW-0677">Repeat</keyword>
<feature type="compositionally biased region" description="Polar residues" evidence="9">
    <location>
        <begin position="230"/>
        <end position="239"/>
    </location>
</feature>
<feature type="region of interest" description="Disordered" evidence="9">
    <location>
        <begin position="68"/>
        <end position="99"/>
    </location>
</feature>
<feature type="region of interest" description="Disordered" evidence="9">
    <location>
        <begin position="161"/>
        <end position="251"/>
    </location>
</feature>
<feature type="domain" description="TANC1/2-like AAA+ ATPase lid" evidence="11">
    <location>
        <begin position="671"/>
        <end position="761"/>
    </location>
</feature>
<dbReference type="GO" id="GO:0098794">
    <property type="term" value="C:postsynapse"/>
    <property type="evidence" value="ECO:0007669"/>
    <property type="project" value="UniProtKB-SubCell"/>
</dbReference>
<dbReference type="SUPFAM" id="SSF48452">
    <property type="entry name" value="TPR-like"/>
    <property type="match status" value="1"/>
</dbReference>
<dbReference type="InterPro" id="IPR019734">
    <property type="entry name" value="TPR_rpt"/>
</dbReference>
<keyword evidence="14" id="KW-1185">Reference proteome</keyword>
<feature type="compositionally biased region" description="Polar residues" evidence="9">
    <location>
        <begin position="315"/>
        <end position="325"/>
    </location>
</feature>
<dbReference type="Pfam" id="PF25521">
    <property type="entry name" value="WHD_TANC1"/>
    <property type="match status" value="1"/>
</dbReference>
<evidence type="ECO:0000313" key="13">
    <source>
        <dbReference type="EMBL" id="KAB7499417.1"/>
    </source>
</evidence>
<protein>
    <submittedName>
        <fullName evidence="13">Protein TANC2</fullName>
    </submittedName>
</protein>
<dbReference type="InterPro" id="IPR058018">
    <property type="entry name" value="AAA_lid_TANC1/2"/>
</dbReference>
<dbReference type="PROSITE" id="PS50297">
    <property type="entry name" value="ANK_REP_REGION"/>
    <property type="match status" value="6"/>
</dbReference>
<gene>
    <name evidence="13" type="primary">TANC2</name>
    <name evidence="13" type="ORF">Anas_00858</name>
</gene>
<dbReference type="InterPro" id="IPR011990">
    <property type="entry name" value="TPR-like_helical_dom_sf"/>
</dbReference>
<evidence type="ECO:0000256" key="4">
    <source>
        <dbReference type="ARBA" id="ARBA00023018"/>
    </source>
</evidence>
<keyword evidence="5 8" id="KW-0040">ANK repeat</keyword>
<dbReference type="Pfam" id="PF24883">
    <property type="entry name" value="NPHP3_N"/>
    <property type="match status" value="1"/>
</dbReference>
<feature type="compositionally biased region" description="Low complexity" evidence="9">
    <location>
        <begin position="88"/>
        <end position="99"/>
    </location>
</feature>
<dbReference type="SMART" id="SM00248">
    <property type="entry name" value="ANK"/>
    <property type="match status" value="10"/>
</dbReference>
<dbReference type="PANTHER" id="PTHR24166:SF55">
    <property type="entry name" value="ROLLING PEBBLES, ISOFORM B"/>
    <property type="match status" value="1"/>
</dbReference>
<dbReference type="InterPro" id="IPR058056">
    <property type="entry name" value="WH_TANC1/2"/>
</dbReference>
<evidence type="ECO:0000256" key="2">
    <source>
        <dbReference type="ARBA" id="ARBA00022737"/>
    </source>
</evidence>
<dbReference type="InterPro" id="IPR036770">
    <property type="entry name" value="Ankyrin_rpt-contain_sf"/>
</dbReference>
<keyword evidence="4" id="KW-0770">Synapse</keyword>
<evidence type="ECO:0000256" key="8">
    <source>
        <dbReference type="PROSITE-ProRule" id="PRU00023"/>
    </source>
</evidence>
<dbReference type="SMART" id="SM00028">
    <property type="entry name" value="TPR"/>
    <property type="match status" value="3"/>
</dbReference>
<feature type="compositionally biased region" description="Basic and acidic residues" evidence="9">
    <location>
        <begin position="240"/>
        <end position="251"/>
    </location>
</feature>
<evidence type="ECO:0000313" key="14">
    <source>
        <dbReference type="Proteomes" id="UP000326759"/>
    </source>
</evidence>
<feature type="repeat" description="ANK" evidence="8">
    <location>
        <begin position="1155"/>
        <end position="1187"/>
    </location>
</feature>
<dbReference type="OrthoDB" id="5958958at2759"/>
<feature type="compositionally biased region" description="Polar residues" evidence="9">
    <location>
        <begin position="351"/>
        <end position="372"/>
    </location>
</feature>
<dbReference type="SUPFAM" id="SSF48403">
    <property type="entry name" value="Ankyrin repeat"/>
    <property type="match status" value="1"/>
</dbReference>
<evidence type="ECO:0000259" key="12">
    <source>
        <dbReference type="Pfam" id="PF25521"/>
    </source>
</evidence>
<feature type="repeat" description="ANK" evidence="8">
    <location>
        <begin position="1122"/>
        <end position="1154"/>
    </location>
</feature>
<dbReference type="EMBL" id="SEYY01018372">
    <property type="protein sequence ID" value="KAB7499417.1"/>
    <property type="molecule type" value="Genomic_DNA"/>
</dbReference>
<evidence type="ECO:0000259" key="11">
    <source>
        <dbReference type="Pfam" id="PF25520"/>
    </source>
</evidence>
<feature type="domain" description="TANC1/2-like winged helix" evidence="12">
    <location>
        <begin position="763"/>
        <end position="917"/>
    </location>
</feature>
<organism evidence="13 14">
    <name type="scientific">Armadillidium nasatum</name>
    <dbReference type="NCBI Taxonomy" id="96803"/>
    <lineage>
        <taxon>Eukaryota</taxon>
        <taxon>Metazoa</taxon>
        <taxon>Ecdysozoa</taxon>
        <taxon>Arthropoda</taxon>
        <taxon>Crustacea</taxon>
        <taxon>Multicrustacea</taxon>
        <taxon>Malacostraca</taxon>
        <taxon>Eumalacostraca</taxon>
        <taxon>Peracarida</taxon>
        <taxon>Isopoda</taxon>
        <taxon>Oniscidea</taxon>
        <taxon>Crinocheta</taxon>
        <taxon>Armadillidiidae</taxon>
        <taxon>Armadillidium</taxon>
    </lineage>
</organism>
<feature type="region of interest" description="Disordered" evidence="9">
    <location>
        <begin position="343"/>
        <end position="373"/>
    </location>
</feature>
<comment type="subcellular location">
    <subcellularLocation>
        <location evidence="6">Postsynapse</location>
    </subcellularLocation>
</comment>
<dbReference type="PROSITE" id="PS50088">
    <property type="entry name" value="ANK_REPEAT"/>
    <property type="match status" value="7"/>
</dbReference>
<dbReference type="InterPro" id="IPR050889">
    <property type="entry name" value="Dendritic_Spine_Reg/Scaffold"/>
</dbReference>
<keyword evidence="1" id="KW-0597">Phosphoprotein</keyword>
<dbReference type="Proteomes" id="UP000326759">
    <property type="component" value="Unassembled WGS sequence"/>
</dbReference>
<dbReference type="PANTHER" id="PTHR24166">
    <property type="entry name" value="ROLLING PEBBLES, ISOFORM B"/>
    <property type="match status" value="1"/>
</dbReference>
<dbReference type="InterPro" id="IPR002110">
    <property type="entry name" value="Ankyrin_rpt"/>
</dbReference>
<feature type="repeat" description="ANK" evidence="8">
    <location>
        <begin position="986"/>
        <end position="1018"/>
    </location>
</feature>
<comment type="caution">
    <text evidence="13">The sequence shown here is derived from an EMBL/GenBank/DDBJ whole genome shotgun (WGS) entry which is preliminary data.</text>
</comment>
<name>A0A5N5SZN9_9CRUS</name>
<evidence type="ECO:0000256" key="9">
    <source>
        <dbReference type="SAM" id="MobiDB-lite"/>
    </source>
</evidence>
<dbReference type="InterPro" id="IPR056884">
    <property type="entry name" value="NPHP3-like_N"/>
</dbReference>
<evidence type="ECO:0000256" key="7">
    <source>
        <dbReference type="ARBA" id="ARBA00038259"/>
    </source>
</evidence>
<feature type="repeat" description="ANK" evidence="8">
    <location>
        <begin position="1188"/>
        <end position="1220"/>
    </location>
</feature>
<feature type="repeat" description="ANK" evidence="8">
    <location>
        <begin position="1089"/>
        <end position="1121"/>
    </location>
</feature>
<dbReference type="Pfam" id="PF25520">
    <property type="entry name" value="AAA_lid_TANC1"/>
    <property type="match status" value="1"/>
</dbReference>
<feature type="domain" description="Nephrocystin 3-like N-terminal" evidence="10">
    <location>
        <begin position="436"/>
        <end position="644"/>
    </location>
</feature>
<accession>A0A5N5SZN9</accession>
<reference evidence="13 14" key="1">
    <citation type="journal article" date="2019" name="PLoS Biol.">
        <title>Sex chromosomes control vertical transmission of feminizing Wolbachia symbionts in an isopod.</title>
        <authorList>
            <person name="Becking T."/>
            <person name="Chebbi M.A."/>
            <person name="Giraud I."/>
            <person name="Moumen B."/>
            <person name="Laverre T."/>
            <person name="Caubet Y."/>
            <person name="Peccoud J."/>
            <person name="Gilbert C."/>
            <person name="Cordaux R."/>
        </authorList>
    </citation>
    <scope>NUCLEOTIDE SEQUENCE [LARGE SCALE GENOMIC DNA]</scope>
    <source>
        <strain evidence="13">ANa2</strain>
        <tissue evidence="13">Whole body excluding digestive tract and cuticle</tissue>
    </source>
</reference>
<proteinExistence type="inferred from homology"/>
<evidence type="ECO:0000259" key="10">
    <source>
        <dbReference type="Pfam" id="PF24883"/>
    </source>
</evidence>